<keyword evidence="1" id="KW-0732">Signal</keyword>
<keyword evidence="3" id="KW-1185">Reference proteome</keyword>
<gene>
    <name evidence="2" type="primary">Acey_s0010.g893</name>
    <name evidence="2" type="ORF">Y032_0010g893</name>
</gene>
<evidence type="ECO:0000313" key="3">
    <source>
        <dbReference type="Proteomes" id="UP000024635"/>
    </source>
</evidence>
<dbReference type="OrthoDB" id="10499945at2759"/>
<dbReference type="Proteomes" id="UP000024635">
    <property type="component" value="Unassembled WGS sequence"/>
</dbReference>
<reference evidence="3" key="1">
    <citation type="journal article" date="2015" name="Nat. Genet.">
        <title>The genome and transcriptome of the zoonotic hookworm Ancylostoma ceylanicum identify infection-specific gene families.</title>
        <authorList>
            <person name="Schwarz E.M."/>
            <person name="Hu Y."/>
            <person name="Antoshechkin I."/>
            <person name="Miller M.M."/>
            <person name="Sternberg P.W."/>
            <person name="Aroian R.V."/>
        </authorList>
    </citation>
    <scope>NUCLEOTIDE SEQUENCE</scope>
    <source>
        <strain evidence="3">HY135</strain>
    </source>
</reference>
<protein>
    <submittedName>
        <fullName evidence="2">Uncharacterized protein</fullName>
    </submittedName>
</protein>
<name>A0A016VH98_9BILA</name>
<dbReference type="AlphaFoldDB" id="A0A016VH98"/>
<feature type="signal peptide" evidence="1">
    <location>
        <begin position="1"/>
        <end position="20"/>
    </location>
</feature>
<evidence type="ECO:0000313" key="2">
    <source>
        <dbReference type="EMBL" id="EYC26656.1"/>
    </source>
</evidence>
<proteinExistence type="predicted"/>
<accession>A0A016VH98</accession>
<sequence>MNAVVTTFLFSVCISGIVLGDIPQNGKSELITRFDRYRRQAQVRDPGVVPSKVINYYFKDGISECVELW</sequence>
<feature type="chain" id="PRO_5001493460" evidence="1">
    <location>
        <begin position="21"/>
        <end position="69"/>
    </location>
</feature>
<comment type="caution">
    <text evidence="2">The sequence shown here is derived from an EMBL/GenBank/DDBJ whole genome shotgun (WGS) entry which is preliminary data.</text>
</comment>
<evidence type="ECO:0000256" key="1">
    <source>
        <dbReference type="SAM" id="SignalP"/>
    </source>
</evidence>
<organism evidence="2 3">
    <name type="scientific">Ancylostoma ceylanicum</name>
    <dbReference type="NCBI Taxonomy" id="53326"/>
    <lineage>
        <taxon>Eukaryota</taxon>
        <taxon>Metazoa</taxon>
        <taxon>Ecdysozoa</taxon>
        <taxon>Nematoda</taxon>
        <taxon>Chromadorea</taxon>
        <taxon>Rhabditida</taxon>
        <taxon>Rhabditina</taxon>
        <taxon>Rhabditomorpha</taxon>
        <taxon>Strongyloidea</taxon>
        <taxon>Ancylostomatidae</taxon>
        <taxon>Ancylostomatinae</taxon>
        <taxon>Ancylostoma</taxon>
    </lineage>
</organism>
<dbReference type="EMBL" id="JARK01001346">
    <property type="protein sequence ID" value="EYC26656.1"/>
    <property type="molecule type" value="Genomic_DNA"/>
</dbReference>